<evidence type="ECO:0000313" key="1">
    <source>
        <dbReference type="EMBL" id="CAK7341863.1"/>
    </source>
</evidence>
<proteinExistence type="predicted"/>
<dbReference type="AlphaFoldDB" id="A0AAV1RXG6"/>
<evidence type="ECO:0000313" key="2">
    <source>
        <dbReference type="Proteomes" id="UP001314170"/>
    </source>
</evidence>
<keyword evidence="2" id="KW-1185">Reference proteome</keyword>
<dbReference type="PANTHER" id="PTHR34375">
    <property type="entry name" value="GATA ZINC FINGER PROTEIN-RELATED"/>
    <property type="match status" value="1"/>
</dbReference>
<sequence length="220" mass="23953">MLARVKLEKGCKSRGIKLSGALAAAGLIAAHSTKDLSDHQREKYAVVTLIDCRSILDPVLSSDYMGFYHSAILNTHDVSGGENLWDLAKRCYTAYSNAKNNNKHFTDMGDLNFLMCKAIENPGLTPSSSLRTAFISVFEDPVTDDTNEMHGEVGVEDYVGCSSVHGVGPSVAIFDTIRDGRLDCACVYPSPLHSRDQMQKLIDDMKKILVDGCANGESES</sequence>
<dbReference type="EMBL" id="CAWUPB010001160">
    <property type="protein sequence ID" value="CAK7341863.1"/>
    <property type="molecule type" value="Genomic_DNA"/>
</dbReference>
<dbReference type="PANTHER" id="PTHR34375:SF2">
    <property type="entry name" value="GATA ZINC FINGER PROTEIN"/>
    <property type="match status" value="1"/>
</dbReference>
<dbReference type="SUPFAM" id="SSF52777">
    <property type="entry name" value="CoA-dependent acyltransferases"/>
    <property type="match status" value="1"/>
</dbReference>
<name>A0AAV1RXG6_9ROSI</name>
<comment type="caution">
    <text evidence="1">The sequence shown here is derived from an EMBL/GenBank/DDBJ whole genome shotgun (WGS) entry which is preliminary data.</text>
</comment>
<reference evidence="1 2" key="1">
    <citation type="submission" date="2024-01" db="EMBL/GenBank/DDBJ databases">
        <authorList>
            <person name="Waweru B."/>
        </authorList>
    </citation>
    <scope>NUCLEOTIDE SEQUENCE [LARGE SCALE GENOMIC DNA]</scope>
</reference>
<organism evidence="1 2">
    <name type="scientific">Dovyalis caffra</name>
    <dbReference type="NCBI Taxonomy" id="77055"/>
    <lineage>
        <taxon>Eukaryota</taxon>
        <taxon>Viridiplantae</taxon>
        <taxon>Streptophyta</taxon>
        <taxon>Embryophyta</taxon>
        <taxon>Tracheophyta</taxon>
        <taxon>Spermatophyta</taxon>
        <taxon>Magnoliopsida</taxon>
        <taxon>eudicotyledons</taxon>
        <taxon>Gunneridae</taxon>
        <taxon>Pentapetalae</taxon>
        <taxon>rosids</taxon>
        <taxon>fabids</taxon>
        <taxon>Malpighiales</taxon>
        <taxon>Salicaceae</taxon>
        <taxon>Flacourtieae</taxon>
        <taxon>Dovyalis</taxon>
    </lineage>
</organism>
<accession>A0AAV1RXG6</accession>
<gene>
    <name evidence="1" type="ORF">DCAF_LOCUS16500</name>
</gene>
<protein>
    <submittedName>
        <fullName evidence="1">Uncharacterized protein</fullName>
    </submittedName>
</protein>
<dbReference type="Proteomes" id="UP001314170">
    <property type="component" value="Unassembled WGS sequence"/>
</dbReference>